<evidence type="ECO:0008006" key="3">
    <source>
        <dbReference type="Google" id="ProtNLM"/>
    </source>
</evidence>
<comment type="caution">
    <text evidence="1">The sequence shown here is derived from an EMBL/GenBank/DDBJ whole genome shotgun (WGS) entry which is preliminary data.</text>
</comment>
<protein>
    <recommendedName>
        <fullName evidence="3">SnoaL-like protein</fullName>
    </recommendedName>
</protein>
<dbReference type="Proteomes" id="UP000239209">
    <property type="component" value="Unassembled WGS sequence"/>
</dbReference>
<dbReference type="EMBL" id="PVZG01000007">
    <property type="protein sequence ID" value="PRY29008.1"/>
    <property type="molecule type" value="Genomic_DNA"/>
</dbReference>
<name>A0A2T0S6G0_9ACTN</name>
<dbReference type="Gene3D" id="3.10.450.50">
    <property type="match status" value="1"/>
</dbReference>
<reference evidence="1 2" key="1">
    <citation type="submission" date="2018-03" db="EMBL/GenBank/DDBJ databases">
        <title>Genomic Encyclopedia of Archaeal and Bacterial Type Strains, Phase II (KMG-II): from individual species to whole genera.</title>
        <authorList>
            <person name="Goeker M."/>
        </authorList>
    </citation>
    <scope>NUCLEOTIDE SEQUENCE [LARGE SCALE GENOMIC DNA]</scope>
    <source>
        <strain evidence="1 2">DSM 45348</strain>
    </source>
</reference>
<gene>
    <name evidence="1" type="ORF">CLV70_107317</name>
</gene>
<proteinExistence type="predicted"/>
<dbReference type="OrthoDB" id="3294584at2"/>
<accession>A0A2T0S6G0</accession>
<sequence>MGTAEAVAFYAQSWIATDDRAVRRIIAPDAEIEWNLGLPVDDEELVQTLHRIAAFADQVSVVSRTCAGERAALVYDCVAPFGTVRLAEFLVVAQGRVSEIRQVYDVVALRRHFPGLLET</sequence>
<organism evidence="1 2">
    <name type="scientific">Pseudosporangium ferrugineum</name>
    <dbReference type="NCBI Taxonomy" id="439699"/>
    <lineage>
        <taxon>Bacteria</taxon>
        <taxon>Bacillati</taxon>
        <taxon>Actinomycetota</taxon>
        <taxon>Actinomycetes</taxon>
        <taxon>Micromonosporales</taxon>
        <taxon>Micromonosporaceae</taxon>
        <taxon>Pseudosporangium</taxon>
    </lineage>
</organism>
<keyword evidence="2" id="KW-1185">Reference proteome</keyword>
<evidence type="ECO:0000313" key="2">
    <source>
        <dbReference type="Proteomes" id="UP000239209"/>
    </source>
</evidence>
<dbReference type="AlphaFoldDB" id="A0A2T0S6G0"/>
<evidence type="ECO:0000313" key="1">
    <source>
        <dbReference type="EMBL" id="PRY29008.1"/>
    </source>
</evidence>
<dbReference type="SUPFAM" id="SSF54427">
    <property type="entry name" value="NTF2-like"/>
    <property type="match status" value="1"/>
</dbReference>
<dbReference type="RefSeq" id="WP_106127589.1">
    <property type="nucleotide sequence ID" value="NZ_PVZG01000007.1"/>
</dbReference>
<dbReference type="InterPro" id="IPR032710">
    <property type="entry name" value="NTF2-like_dom_sf"/>
</dbReference>